<dbReference type="InterPro" id="IPR029030">
    <property type="entry name" value="Caspase-like_dom_sf"/>
</dbReference>
<dbReference type="Gene3D" id="3.40.50.1460">
    <property type="match status" value="1"/>
</dbReference>
<evidence type="ECO:0000313" key="3">
    <source>
        <dbReference type="Proteomes" id="UP000479293"/>
    </source>
</evidence>
<evidence type="ECO:0000259" key="1">
    <source>
        <dbReference type="Pfam" id="PF01364"/>
    </source>
</evidence>
<organism evidence="2 3">
    <name type="scientific">Salmonirosea aquatica</name>
    <dbReference type="NCBI Taxonomy" id="2654236"/>
    <lineage>
        <taxon>Bacteria</taxon>
        <taxon>Pseudomonadati</taxon>
        <taxon>Bacteroidota</taxon>
        <taxon>Cytophagia</taxon>
        <taxon>Cytophagales</taxon>
        <taxon>Spirosomataceae</taxon>
        <taxon>Salmonirosea</taxon>
    </lineage>
</organism>
<dbReference type="InterPro" id="IPR013783">
    <property type="entry name" value="Ig-like_fold"/>
</dbReference>
<gene>
    <name evidence="2" type="ORF">GBK04_08040</name>
</gene>
<sequence length="1307" mass="145546">MRFGWFWLLMLFALNGRAQTPYGNEWIRPEQSYLRLGIIRDGWYQLKAGDLQQYNIDPATIAPQSLQLYRRGQEVAIRVQGEADGRLDAADYIEFYGQHNDGLLDSLLYDPPQAQPHTYYSLYSDTATYFLTWRSVDQVVAGPKGQRIAQVPAPSPVGKALYHDEKVRQIFTSEYPAGNIYPPGAGYDDGYILSPYDYGEGWTGPARQTNQWETLRLQTLNPVREAFERSEVEILFVGRNAGTHRVEVWVGDASKRSRKLGEIQWKNYGTQLFRANLTPDDLSATNQLSLAYVPLEPEESVSASYVEWTYPQRIEFSSAENQKLLHPARQEAIALNRPDSLLFFDITKPSHPRQLGLAARKDTLFVSPGVSQSLLVVKNPLSVSNIQSVHFPSLDSANIDYLIITHPLVRTPVTGSADPVTDYAAYRASEAGGHFTPLVLNASEVADHFNYGEPGPVGTRRLMRWLHDKGKLRYMFLMGRSRSPQAVRKQANARSEDMIPSAGWPDSDIALGMGLDSINPDVPLVPIGRLNAYNAQNVWDYFQKVKQHEAAPAAAPWRKNILHLSGGRSGSELSTFRSYVDDYTRQIIPSVVGPALQTISKKTDEPVERFAIAPQINEGVALMTLFGHSSLDITDIDIGFASNDALGYRNAGRYPAVLVNGCALGNFYYGPTPISTDWVLTPNRGAVLFLAHTHNGLSAAMYRYSQGFYDALADPVFASRGFGDIMQEGIRRYLKTNNTLSDRITAQQMNLQGDPAIKIFPATRPDYTGLPSTFHITNSTGGTPTAWDDSLRVSAEIANYGRVENQNYIIQLRRIRDSQTIATYTLNRPGVPLRDSLRLTIPNNSRQGGNETWELSLDPENVLDEEDETNNLLTTQIRVAEGGAIPLLPADRSVIPRSQVELVAQLPQFRANARVIFEWDTSPTLGSNPQRDTVTARGVLARRMLALSGPPPQTLYWRVRIVGDSIQPPRSFTYDPKGGTFPLPEGVATVEGSFSKQLEEGERFSAQIAFQNLTEVPFRDSIQVLVREFQDTDVIEKQFSIPPLGANATHEYTYEQGTLGQAGLNRVLIQFNTGQLPEQLYANNVVELAYTVRPDQTPPVLDVLVDERRLRDEEVVSPQPTLQIHILDSNPYLLRADTTGLRVSIRQLCDQCPEVPLALDQAQWVPAPAADFGVTLPLPQLTSGTYLLTVQARDVKGNEAAPYQIRFRVTDQNKVVSAMASPNPADLWIKFSLELEGKNAPDLWQVYLFDLTGKALGTLSKKPTLGQNELVWVPASLAPGLYLYKMKLEGAEWPASVVGQGKVLYSR</sequence>
<comment type="caution">
    <text evidence="2">The sequence shown here is derived from an EMBL/GenBank/DDBJ whole genome shotgun (WGS) entry which is preliminary data.</text>
</comment>
<name>A0A7C9FNR4_9BACT</name>
<reference evidence="2 3" key="1">
    <citation type="submission" date="2019-10" db="EMBL/GenBank/DDBJ databases">
        <title>Draft Genome Sequence of Cytophagaceae sp. SJW1-29.</title>
        <authorList>
            <person name="Choi A."/>
        </authorList>
    </citation>
    <scope>NUCLEOTIDE SEQUENCE [LARGE SCALE GENOMIC DNA]</scope>
    <source>
        <strain evidence="2 3">SJW1-29</strain>
    </source>
</reference>
<dbReference type="SUPFAM" id="SSF52129">
    <property type="entry name" value="Caspase-like"/>
    <property type="match status" value="1"/>
</dbReference>
<dbReference type="Gene3D" id="2.60.40.10">
    <property type="entry name" value="Immunoglobulins"/>
    <property type="match status" value="1"/>
</dbReference>
<accession>A0A7C9FNR4</accession>
<evidence type="ECO:0000313" key="2">
    <source>
        <dbReference type="EMBL" id="MPR33311.1"/>
    </source>
</evidence>
<feature type="domain" description="Gingipain" evidence="1">
    <location>
        <begin position="401"/>
        <end position="758"/>
    </location>
</feature>
<proteinExistence type="predicted"/>
<dbReference type="RefSeq" id="WP_152758453.1">
    <property type="nucleotide sequence ID" value="NZ_WHLY01000002.1"/>
</dbReference>
<dbReference type="EMBL" id="WHLY01000002">
    <property type="protein sequence ID" value="MPR33311.1"/>
    <property type="molecule type" value="Genomic_DNA"/>
</dbReference>
<dbReference type="InterPro" id="IPR001769">
    <property type="entry name" value="Gingipain"/>
</dbReference>
<dbReference type="GO" id="GO:0006508">
    <property type="term" value="P:proteolysis"/>
    <property type="evidence" value="ECO:0007669"/>
    <property type="project" value="InterPro"/>
</dbReference>
<dbReference type="Pfam" id="PF01364">
    <property type="entry name" value="Peptidase_C25"/>
    <property type="match status" value="1"/>
</dbReference>
<keyword evidence="3" id="KW-1185">Reference proteome</keyword>
<protein>
    <recommendedName>
        <fullName evidence="1">Gingipain domain-containing protein</fullName>
    </recommendedName>
</protein>
<dbReference type="Proteomes" id="UP000479293">
    <property type="component" value="Unassembled WGS sequence"/>
</dbReference>
<dbReference type="GO" id="GO:0008234">
    <property type="term" value="F:cysteine-type peptidase activity"/>
    <property type="evidence" value="ECO:0007669"/>
    <property type="project" value="InterPro"/>
</dbReference>
<dbReference type="CDD" id="cd02258">
    <property type="entry name" value="Peptidase_C25_N"/>
    <property type="match status" value="1"/>
</dbReference>